<sequence>MIAGSQGTFVISWDQTEVDGLPAAPRGSLGVGASWRWHGEALRVDGPQDLLRLCDPVGEADFHARVARKARKFIGRAIGLQTGGAGGADYRFDDPVFQLGFDVTDGFRAYTVMLVELGRGAAPLILFADVVPPPDTDLWVVRAQMEAAETHRQTDQPSGVICFTPGTMIRTEDGAVPVEEIEEGDRIQTKDNGLQEVLWKGEKRISGARLYAMPELRPIRLRAGALGIDRPEEDLIVSPSHRMLVTGDKARALFNTDEVLVTARDLVDDRYVVRDLMLAEVTYVHLLLPRHEVVFANGLETESFHPAGEALDSVEPWQRDRLVRMMPELGQNPMSYGDHARRPLSRAEAAILRAPYV</sequence>
<name>A0ABQ5LTR7_9RHOB</name>
<dbReference type="InterPro" id="IPR028992">
    <property type="entry name" value="Hedgehog/Intein_dom"/>
</dbReference>
<evidence type="ECO:0000313" key="2">
    <source>
        <dbReference type="EMBL" id="GKY88379.1"/>
    </source>
</evidence>
<comment type="caution">
    <text evidence="2">The sequence shown here is derived from an EMBL/GenBank/DDBJ whole genome shotgun (WGS) entry which is preliminary data.</text>
</comment>
<dbReference type="SMART" id="SM00306">
    <property type="entry name" value="HintN"/>
    <property type="match status" value="1"/>
</dbReference>
<reference evidence="2" key="1">
    <citation type="journal article" date="2023" name="Int. J. Syst. Evol. Microbiol.">
        <title>Sinisalibacter aestuarii sp. nov., isolated from estuarine sediment of the Arakawa River.</title>
        <authorList>
            <person name="Arafat S.T."/>
            <person name="Hirano S."/>
            <person name="Sato A."/>
            <person name="Takeuchi K."/>
            <person name="Yasuda T."/>
            <person name="Terahara T."/>
            <person name="Hamada M."/>
            <person name="Kobayashi T."/>
        </authorList>
    </citation>
    <scope>NUCLEOTIDE SEQUENCE</scope>
    <source>
        <strain evidence="2">B-399</strain>
    </source>
</reference>
<feature type="domain" description="Hint" evidence="1">
    <location>
        <begin position="160"/>
        <end position="263"/>
    </location>
</feature>
<gene>
    <name evidence="2" type="ORF">STA1M1_22480</name>
</gene>
<dbReference type="Proteomes" id="UP001144205">
    <property type="component" value="Unassembled WGS sequence"/>
</dbReference>
<dbReference type="SUPFAM" id="SSF51294">
    <property type="entry name" value="Hedgehog/intein (Hint) domain"/>
    <property type="match status" value="1"/>
</dbReference>
<dbReference type="InterPro" id="IPR006141">
    <property type="entry name" value="Intein_N"/>
</dbReference>
<dbReference type="InterPro" id="IPR003587">
    <property type="entry name" value="Hint_dom_N"/>
</dbReference>
<keyword evidence="3" id="KW-1185">Reference proteome</keyword>
<protein>
    <recommendedName>
        <fullName evidence="1">Hint domain-containing protein</fullName>
    </recommendedName>
</protein>
<organism evidence="2 3">
    <name type="scientific">Sinisalibacter aestuarii</name>
    <dbReference type="NCBI Taxonomy" id="2949426"/>
    <lineage>
        <taxon>Bacteria</taxon>
        <taxon>Pseudomonadati</taxon>
        <taxon>Pseudomonadota</taxon>
        <taxon>Alphaproteobacteria</taxon>
        <taxon>Rhodobacterales</taxon>
        <taxon>Roseobacteraceae</taxon>
        <taxon>Sinisalibacter</taxon>
    </lineage>
</organism>
<dbReference type="RefSeq" id="WP_281842421.1">
    <property type="nucleotide sequence ID" value="NZ_BROH01000006.1"/>
</dbReference>
<dbReference type="Pfam" id="PF13403">
    <property type="entry name" value="Hint_2"/>
    <property type="match status" value="1"/>
</dbReference>
<dbReference type="PROSITE" id="PS50817">
    <property type="entry name" value="INTEIN_N_TER"/>
    <property type="match status" value="1"/>
</dbReference>
<dbReference type="Gene3D" id="2.170.16.10">
    <property type="entry name" value="Hedgehog/Intein (Hint) domain"/>
    <property type="match status" value="1"/>
</dbReference>
<dbReference type="CDD" id="cd00081">
    <property type="entry name" value="Hint"/>
    <property type="match status" value="1"/>
</dbReference>
<dbReference type="EMBL" id="BROH01000006">
    <property type="protein sequence ID" value="GKY88379.1"/>
    <property type="molecule type" value="Genomic_DNA"/>
</dbReference>
<accession>A0ABQ5LTR7</accession>
<evidence type="ECO:0000259" key="1">
    <source>
        <dbReference type="SMART" id="SM00306"/>
    </source>
</evidence>
<dbReference type="InterPro" id="IPR036844">
    <property type="entry name" value="Hint_dom_sf"/>
</dbReference>
<evidence type="ECO:0000313" key="3">
    <source>
        <dbReference type="Proteomes" id="UP001144205"/>
    </source>
</evidence>
<proteinExistence type="predicted"/>